<organism evidence="2 3">
    <name type="scientific">PS1 clade bacterium</name>
    <dbReference type="NCBI Taxonomy" id="2175152"/>
    <lineage>
        <taxon>Bacteria</taxon>
        <taxon>Pseudomonadati</taxon>
        <taxon>Pseudomonadota</taxon>
        <taxon>Alphaproteobacteria</taxon>
        <taxon>PS1 clade</taxon>
    </lineage>
</organism>
<accession>A0A368DPZ3</accession>
<sequence>MKTALLFGASGLVGSHILDQLLVDQYYGHIKVFARKPLQINNKKVELIITDFLDISTYSHAISGDDCFFSIGTTGKITPDRAEFTRIEFTIPIDIANFAKKNSIKSFLYVSTMGANHKSISLYLKNKGNVENNLMDMQFSNLAIVRPSLLLGDRFSPRKDEQRYKKAFKLLNPLLIGRMRQYRPILAKIVAEAMINIAKNKTDQKIYKPIELSKLAG</sequence>
<dbReference type="EMBL" id="QOQD01000005">
    <property type="protein sequence ID" value="RCL73724.1"/>
    <property type="molecule type" value="Genomic_DNA"/>
</dbReference>
<dbReference type="PANTHER" id="PTHR14097:SF7">
    <property type="entry name" value="OXIDOREDUCTASE HTATIP2"/>
    <property type="match status" value="1"/>
</dbReference>
<dbReference type="InterPro" id="IPR036291">
    <property type="entry name" value="NAD(P)-bd_dom_sf"/>
</dbReference>
<proteinExistence type="predicted"/>
<dbReference type="Proteomes" id="UP000253570">
    <property type="component" value="Unassembled WGS sequence"/>
</dbReference>
<reference evidence="2 3" key="1">
    <citation type="journal article" date="2018" name="Microbiome">
        <title>Fine metagenomic profile of the Mediterranean stratified and mixed water columns revealed by assembly and recruitment.</title>
        <authorList>
            <person name="Haro-Moreno J.M."/>
            <person name="Lopez-Perez M."/>
            <person name="De La Torre J.R."/>
            <person name="Picazo A."/>
            <person name="Camacho A."/>
            <person name="Rodriguez-Valera F."/>
        </authorList>
    </citation>
    <scope>NUCLEOTIDE SEQUENCE [LARGE SCALE GENOMIC DNA]</scope>
    <source>
        <strain evidence="2">MED-G57</strain>
    </source>
</reference>
<dbReference type="Gene3D" id="3.40.50.720">
    <property type="entry name" value="NAD(P)-binding Rossmann-like Domain"/>
    <property type="match status" value="1"/>
</dbReference>
<evidence type="ECO:0000313" key="3">
    <source>
        <dbReference type="Proteomes" id="UP000253570"/>
    </source>
</evidence>
<dbReference type="SUPFAM" id="SSF51735">
    <property type="entry name" value="NAD(P)-binding Rossmann-fold domains"/>
    <property type="match status" value="1"/>
</dbReference>
<comment type="caution">
    <text evidence="2">The sequence shown here is derived from an EMBL/GenBank/DDBJ whole genome shotgun (WGS) entry which is preliminary data.</text>
</comment>
<dbReference type="InterPro" id="IPR016040">
    <property type="entry name" value="NAD(P)-bd_dom"/>
</dbReference>
<evidence type="ECO:0000313" key="2">
    <source>
        <dbReference type="EMBL" id="RCL73724.1"/>
    </source>
</evidence>
<name>A0A368DPZ3_9PROT</name>
<evidence type="ECO:0000259" key="1">
    <source>
        <dbReference type="Pfam" id="PF13460"/>
    </source>
</evidence>
<feature type="domain" description="NAD(P)-binding" evidence="1">
    <location>
        <begin position="8"/>
        <end position="151"/>
    </location>
</feature>
<dbReference type="PANTHER" id="PTHR14097">
    <property type="entry name" value="OXIDOREDUCTASE HTATIP2"/>
    <property type="match status" value="1"/>
</dbReference>
<gene>
    <name evidence="2" type="ORF">DBW71_02805</name>
</gene>
<dbReference type="AlphaFoldDB" id="A0A368DPZ3"/>
<dbReference type="Pfam" id="PF13460">
    <property type="entry name" value="NAD_binding_10"/>
    <property type="match status" value="1"/>
</dbReference>
<protein>
    <submittedName>
        <fullName evidence="2">NAD-dependent epimerase/dehydratase family protein</fullName>
    </submittedName>
</protein>